<gene>
    <name evidence="1" type="ORF">JOF34_002275</name>
</gene>
<name>A0ABS4ZK77_9MICO</name>
<dbReference type="Proteomes" id="UP001519362">
    <property type="component" value="Unassembled WGS sequence"/>
</dbReference>
<keyword evidence="2" id="KW-1185">Reference proteome</keyword>
<organism evidence="1 2">
    <name type="scientific">Microbacterium amylolyticum</name>
    <dbReference type="NCBI Taxonomy" id="936337"/>
    <lineage>
        <taxon>Bacteria</taxon>
        <taxon>Bacillati</taxon>
        <taxon>Actinomycetota</taxon>
        <taxon>Actinomycetes</taxon>
        <taxon>Micrococcales</taxon>
        <taxon>Microbacteriaceae</taxon>
        <taxon>Microbacterium</taxon>
    </lineage>
</organism>
<reference evidence="1 2" key="1">
    <citation type="submission" date="2021-03" db="EMBL/GenBank/DDBJ databases">
        <title>Sequencing the genomes of 1000 actinobacteria strains.</title>
        <authorList>
            <person name="Klenk H.-P."/>
        </authorList>
    </citation>
    <scope>NUCLEOTIDE SEQUENCE [LARGE SCALE GENOMIC DNA]</scope>
    <source>
        <strain evidence="1 2">DSM 24221</strain>
    </source>
</reference>
<evidence type="ECO:0000313" key="1">
    <source>
        <dbReference type="EMBL" id="MBP2437689.1"/>
    </source>
</evidence>
<proteinExistence type="predicted"/>
<dbReference type="EMBL" id="JAGIOL010000001">
    <property type="protein sequence ID" value="MBP2437689.1"/>
    <property type="molecule type" value="Genomic_DNA"/>
</dbReference>
<protein>
    <submittedName>
        <fullName evidence="1">Uncharacterized protein</fullName>
    </submittedName>
</protein>
<comment type="caution">
    <text evidence="1">The sequence shown here is derived from an EMBL/GenBank/DDBJ whole genome shotgun (WGS) entry which is preliminary data.</text>
</comment>
<sequence>MDMHWEGFLLRPRDLTAQRVAIPDERTDFNDIPDEELYSEYLDEQ</sequence>
<dbReference type="RefSeq" id="WP_165133304.1">
    <property type="nucleotide sequence ID" value="NZ_CP049253.1"/>
</dbReference>
<accession>A0ABS4ZK77</accession>
<evidence type="ECO:0000313" key="2">
    <source>
        <dbReference type="Proteomes" id="UP001519362"/>
    </source>
</evidence>